<evidence type="ECO:0000259" key="7">
    <source>
        <dbReference type="SMART" id="SM00849"/>
    </source>
</evidence>
<dbReference type="EMBL" id="AEQN01000011">
    <property type="protein sequence ID" value="EFV02244.1"/>
    <property type="molecule type" value="Genomic_DNA"/>
</dbReference>
<dbReference type="Gene3D" id="3.60.15.10">
    <property type="entry name" value="Ribonuclease Z/Hydroxyacylglutathione hydrolase-like"/>
    <property type="match status" value="1"/>
</dbReference>
<dbReference type="STRING" id="887929.HMP0721_0667"/>
<evidence type="ECO:0000256" key="1">
    <source>
        <dbReference type="ARBA" id="ARBA00004651"/>
    </source>
</evidence>
<dbReference type="Proteomes" id="UP000004754">
    <property type="component" value="Unassembled WGS sequence"/>
</dbReference>
<dbReference type="Pfam" id="PF13567">
    <property type="entry name" value="DUF4131"/>
    <property type="match status" value="1"/>
</dbReference>
<feature type="transmembrane region" description="Helical" evidence="6">
    <location>
        <begin position="6"/>
        <end position="22"/>
    </location>
</feature>
<feature type="transmembrane region" description="Helical" evidence="6">
    <location>
        <begin position="295"/>
        <end position="315"/>
    </location>
</feature>
<dbReference type="InterPro" id="IPR052159">
    <property type="entry name" value="Competence_DNA_uptake"/>
</dbReference>
<dbReference type="GO" id="GO:0005886">
    <property type="term" value="C:plasma membrane"/>
    <property type="evidence" value="ECO:0007669"/>
    <property type="project" value="UniProtKB-SubCell"/>
</dbReference>
<dbReference type="NCBIfam" id="TIGR00361">
    <property type="entry name" value="ComEC_Rec2"/>
    <property type="match status" value="1"/>
</dbReference>
<dbReference type="Pfam" id="PF03772">
    <property type="entry name" value="Competence"/>
    <property type="match status" value="1"/>
</dbReference>
<evidence type="ECO:0000256" key="4">
    <source>
        <dbReference type="ARBA" id="ARBA00022989"/>
    </source>
</evidence>
<dbReference type="RefSeq" id="WP_006598089.1">
    <property type="nucleotide sequence ID" value="NZ_GL622359.1"/>
</dbReference>
<keyword evidence="2" id="KW-1003">Cell membrane</keyword>
<dbReference type="OrthoDB" id="9761531at2"/>
<evidence type="ECO:0000256" key="6">
    <source>
        <dbReference type="SAM" id="Phobius"/>
    </source>
</evidence>
<dbReference type="SUPFAM" id="SSF56281">
    <property type="entry name" value="Metallo-hydrolase/oxidoreductase"/>
    <property type="match status" value="1"/>
</dbReference>
<feature type="transmembrane region" description="Helical" evidence="6">
    <location>
        <begin position="327"/>
        <end position="350"/>
    </location>
</feature>
<feature type="domain" description="Metallo-beta-lactamase" evidence="7">
    <location>
        <begin position="483"/>
        <end position="686"/>
    </location>
</feature>
<feature type="transmembrane region" description="Helical" evidence="6">
    <location>
        <begin position="356"/>
        <end position="381"/>
    </location>
</feature>
<keyword evidence="3 6" id="KW-0812">Transmembrane</keyword>
<dbReference type="InterPro" id="IPR004797">
    <property type="entry name" value="Competence_ComEC/Rec2"/>
</dbReference>
<dbReference type="PANTHER" id="PTHR30619:SF1">
    <property type="entry name" value="RECOMBINATION PROTEIN 2"/>
    <property type="match status" value="1"/>
</dbReference>
<dbReference type="eggNOG" id="COG0658">
    <property type="taxonomic scope" value="Bacteria"/>
</dbReference>
<feature type="transmembrane region" description="Helical" evidence="6">
    <location>
        <begin position="450"/>
        <end position="470"/>
    </location>
</feature>
<keyword evidence="9" id="KW-1185">Reference proteome</keyword>
<dbReference type="SMART" id="SM00849">
    <property type="entry name" value="Lactamase_B"/>
    <property type="match status" value="1"/>
</dbReference>
<gene>
    <name evidence="8" type="ORF">HMP0721_0667</name>
</gene>
<dbReference type="InterPro" id="IPR035681">
    <property type="entry name" value="ComA-like_MBL"/>
</dbReference>
<keyword evidence="4 6" id="KW-1133">Transmembrane helix</keyword>
<organism evidence="8 9">
    <name type="scientific">Pseudoramibacter alactolyticus ATCC 23263</name>
    <dbReference type="NCBI Taxonomy" id="887929"/>
    <lineage>
        <taxon>Bacteria</taxon>
        <taxon>Bacillati</taxon>
        <taxon>Bacillota</taxon>
        <taxon>Clostridia</taxon>
        <taxon>Eubacteriales</taxon>
        <taxon>Eubacteriaceae</taxon>
        <taxon>Pseudoramibacter</taxon>
    </lineage>
</organism>
<dbReference type="eggNOG" id="COG2333">
    <property type="taxonomic scope" value="Bacteria"/>
</dbReference>
<feature type="transmembrane region" description="Helical" evidence="6">
    <location>
        <begin position="388"/>
        <end position="406"/>
    </location>
</feature>
<dbReference type="Pfam" id="PF00753">
    <property type="entry name" value="Lactamase_B"/>
    <property type="match status" value="1"/>
</dbReference>
<dbReference type="AlphaFoldDB" id="E6MF84"/>
<dbReference type="InterPro" id="IPR001279">
    <property type="entry name" value="Metallo-B-lactamas"/>
</dbReference>
<proteinExistence type="predicted"/>
<reference evidence="8 9" key="1">
    <citation type="submission" date="2010-12" db="EMBL/GenBank/DDBJ databases">
        <authorList>
            <person name="Muzny D."/>
            <person name="Qin X."/>
            <person name="Deng J."/>
            <person name="Jiang H."/>
            <person name="Liu Y."/>
            <person name="Qu J."/>
            <person name="Song X.-Z."/>
            <person name="Zhang L."/>
            <person name="Thornton R."/>
            <person name="Coyle M."/>
            <person name="Francisco L."/>
            <person name="Jackson L."/>
            <person name="Javaid M."/>
            <person name="Korchina V."/>
            <person name="Kovar C."/>
            <person name="Mata R."/>
            <person name="Mathew T."/>
            <person name="Ngo R."/>
            <person name="Nguyen L."/>
            <person name="Nguyen N."/>
            <person name="Okwuonu G."/>
            <person name="Ongeri F."/>
            <person name="Pham C."/>
            <person name="Simmons D."/>
            <person name="Wilczek-Boney K."/>
            <person name="Hale W."/>
            <person name="Jakkamsetti A."/>
            <person name="Pham P."/>
            <person name="Ruth R."/>
            <person name="San Lucas F."/>
            <person name="Warren J."/>
            <person name="Zhang J."/>
            <person name="Zhao Z."/>
            <person name="Zhou C."/>
            <person name="Zhu D."/>
            <person name="Lee S."/>
            <person name="Bess C."/>
            <person name="Blankenburg K."/>
            <person name="Forbes L."/>
            <person name="Fu Q."/>
            <person name="Gubbala S."/>
            <person name="Hirani K."/>
            <person name="Jayaseelan J.C."/>
            <person name="Lara F."/>
            <person name="Munidasa M."/>
            <person name="Palculict T."/>
            <person name="Patil S."/>
            <person name="Pu L.-L."/>
            <person name="Saada N."/>
            <person name="Tang L."/>
            <person name="Weissenberger G."/>
            <person name="Zhu Y."/>
            <person name="Hemphill L."/>
            <person name="Shang Y."/>
            <person name="Youmans B."/>
            <person name="Ayvaz T."/>
            <person name="Ross M."/>
            <person name="Santibanez J."/>
            <person name="Aqrawi P."/>
            <person name="Gross S."/>
            <person name="Joshi V."/>
            <person name="Fowler G."/>
            <person name="Nazareth L."/>
            <person name="Reid J."/>
            <person name="Worley K."/>
            <person name="Petrosino J."/>
            <person name="Highlander S."/>
            <person name="Gibbs R."/>
        </authorList>
    </citation>
    <scope>NUCLEOTIDE SEQUENCE [LARGE SCALE GENOMIC DNA]</scope>
    <source>
        <strain evidence="8 9">ATCC 23263</strain>
    </source>
</reference>
<dbReference type="InterPro" id="IPR004477">
    <property type="entry name" value="ComEC_N"/>
</dbReference>
<dbReference type="GO" id="GO:0030420">
    <property type="term" value="P:establishment of competence for transformation"/>
    <property type="evidence" value="ECO:0007669"/>
    <property type="project" value="InterPro"/>
</dbReference>
<dbReference type="HOGENOM" id="CLU_010363_2_1_9"/>
<sequence length="731" mass="80654">MKRPAIWIIAGMIFMILCVGFFDGKSTVYDAYIGKTIRITGVVETLPTRHRQQVRFVLGKPVINGERIHGKVMTSVSCFGRKGYLKTLQPGDIVRTEGALTLPNGRRNPGGFDYRRYLKSRGISAQIYVPYKHKVTIAGQWYSPIFSILKLRKSLTAACNQYFNQRVAHLLTGILFGDLQGDTQLRETFADAGIAHVLAVSGLHVGYLCVAVWWLFKAMGRKEAQVMAMTAVAVGFYIVLTGFAVSVVRAAIMLMIPFWGRITKRHVDRLSALCVAAMIILAVAPYQLWSVSFQMSFGAVLGIILLYRPLVYRVTRGLDIRSRCGKWLVQSIGLTIAATIGTLPATLYYFQTVNVIGLVGNLLVVPLVGILLILAFVVIPFLMVFPELAQVMVILPSLLAKFIFALTDRLRALAFFNFHGGALSLAAFLLIVMFALLAAGYFNLRHYRQVMVVSIGLPLLIFLTLLPGWLPQGLKITYLDVGQGDAALIETPAGGAYLIDGGGYEDRIPGENAERTPISEQVLLPALYSKGITHLDGAFISHNHADHAQGIEELAWKIPIDKIYVSTKYNGWLRRQKKIPVAVLAQGDDLKTKDGLQVAVLWPERNIEAVPDDQQNEVSMILRLQYGRRSFLFTGDAGIETELRLDPQAIDVDVLKVGHHGSASATSAAFLKSVTPVIAVISVGQHNWYGHPTSAVLKRIRRSGAQCYRTDQNGAVELITNGKALKIKTYE</sequence>
<evidence type="ECO:0000256" key="3">
    <source>
        <dbReference type="ARBA" id="ARBA00022692"/>
    </source>
</evidence>
<comment type="caution">
    <text evidence="8">The sequence shown here is derived from an EMBL/GenBank/DDBJ whole genome shotgun (WGS) entry which is preliminary data.</text>
</comment>
<accession>E6MF84</accession>
<feature type="transmembrane region" description="Helical" evidence="6">
    <location>
        <begin position="270"/>
        <end position="289"/>
    </location>
</feature>
<evidence type="ECO:0000313" key="9">
    <source>
        <dbReference type="Proteomes" id="UP000004754"/>
    </source>
</evidence>
<evidence type="ECO:0000256" key="2">
    <source>
        <dbReference type="ARBA" id="ARBA00022475"/>
    </source>
</evidence>
<feature type="transmembrane region" description="Helical" evidence="6">
    <location>
        <begin position="236"/>
        <end position="258"/>
    </location>
</feature>
<dbReference type="InterPro" id="IPR025405">
    <property type="entry name" value="DUF4131"/>
</dbReference>
<evidence type="ECO:0000313" key="8">
    <source>
        <dbReference type="EMBL" id="EFV02244.1"/>
    </source>
</evidence>
<protein>
    <submittedName>
        <fullName evidence="8">DNA internalization competence protein ComEC/Rec2-like protein</fullName>
    </submittedName>
</protein>
<name>E6MF84_9FIRM</name>
<evidence type="ECO:0000256" key="5">
    <source>
        <dbReference type="ARBA" id="ARBA00023136"/>
    </source>
</evidence>
<feature type="transmembrane region" description="Helical" evidence="6">
    <location>
        <begin position="194"/>
        <end position="216"/>
    </location>
</feature>
<dbReference type="InterPro" id="IPR036866">
    <property type="entry name" value="RibonucZ/Hydroxyglut_hydro"/>
</dbReference>
<comment type="subcellular location">
    <subcellularLocation>
        <location evidence="1">Cell membrane</location>
        <topology evidence="1">Multi-pass membrane protein</topology>
    </subcellularLocation>
</comment>
<keyword evidence="5 6" id="KW-0472">Membrane</keyword>
<dbReference type="NCBIfam" id="TIGR00360">
    <property type="entry name" value="ComEC_N-term"/>
    <property type="match status" value="1"/>
</dbReference>
<dbReference type="CDD" id="cd07731">
    <property type="entry name" value="ComA-like_MBL-fold"/>
    <property type="match status" value="1"/>
</dbReference>
<feature type="transmembrane region" description="Helical" evidence="6">
    <location>
        <begin position="418"/>
        <end position="438"/>
    </location>
</feature>
<dbReference type="PANTHER" id="PTHR30619">
    <property type="entry name" value="DNA INTERNALIZATION/COMPETENCE PROTEIN COMEC/REC2"/>
    <property type="match status" value="1"/>
</dbReference>